<dbReference type="Pfam" id="PF00557">
    <property type="entry name" value="Peptidase_M24"/>
    <property type="match status" value="1"/>
</dbReference>
<evidence type="ECO:0000256" key="6">
    <source>
        <dbReference type="HAMAP-Rule" id="MF_01974"/>
    </source>
</evidence>
<dbReference type="HAMAP" id="MF_01974">
    <property type="entry name" value="MetAP_1"/>
    <property type="match status" value="1"/>
</dbReference>
<evidence type="ECO:0000256" key="2">
    <source>
        <dbReference type="ARBA" id="ARBA00022438"/>
    </source>
</evidence>
<dbReference type="KEGG" id="cni:Calni_1486"/>
<dbReference type="Proteomes" id="UP000007039">
    <property type="component" value="Chromosome"/>
</dbReference>
<dbReference type="SUPFAM" id="SSF55920">
    <property type="entry name" value="Creatinase/aminopeptidase"/>
    <property type="match status" value="1"/>
</dbReference>
<dbReference type="PANTHER" id="PTHR43330">
    <property type="entry name" value="METHIONINE AMINOPEPTIDASE"/>
    <property type="match status" value="1"/>
</dbReference>
<organism evidence="9 10">
    <name type="scientific">Calditerrivibrio nitroreducens (strain DSM 19672 / NBRC 101217 / Yu37-1)</name>
    <dbReference type="NCBI Taxonomy" id="768670"/>
    <lineage>
        <taxon>Bacteria</taxon>
        <taxon>Pseudomonadati</taxon>
        <taxon>Deferribacterota</taxon>
        <taxon>Deferribacteres</taxon>
        <taxon>Deferribacterales</taxon>
        <taxon>Calditerrivibrionaceae</taxon>
    </lineage>
</organism>
<dbReference type="GO" id="GO:0005829">
    <property type="term" value="C:cytosol"/>
    <property type="evidence" value="ECO:0007669"/>
    <property type="project" value="TreeGrafter"/>
</dbReference>
<evidence type="ECO:0000256" key="5">
    <source>
        <dbReference type="ARBA" id="ARBA00022801"/>
    </source>
</evidence>
<feature type="binding site" evidence="6">
    <location>
        <position position="105"/>
    </location>
    <ligand>
        <name>a divalent metal cation</name>
        <dbReference type="ChEBI" id="CHEBI:60240"/>
        <label>2</label>
        <note>catalytic</note>
    </ligand>
</feature>
<dbReference type="RefSeq" id="WP_013451605.1">
    <property type="nucleotide sequence ID" value="NC_014758.1"/>
</dbReference>
<sequence length="247" mass="27348">MVEIKSKSEIEKIKAACEVVKEALEKVSSKVKPGVTTKTLDNFIENIIKSRSAIPSFKGYRGYPSATCISINEVVVHGIPSDNVLKEGDIVSIDVGAYKDGFHGDACRTFCVGDVSEEKKKLVEVTEQSFFEGMKYADERYRLHDISHAIQSYVESNGFNVIRDYFGHGIGRQLHEEPTIPNFGKPNRGVRLRAGMVLAIEPMVVIGDWKVEVLEDGWTVITADGKDAAHYENTVVITNNGPEILTL</sequence>
<name>E4TEN7_CALNY</name>
<dbReference type="GO" id="GO:0046872">
    <property type="term" value="F:metal ion binding"/>
    <property type="evidence" value="ECO:0007669"/>
    <property type="project" value="UniProtKB-UniRule"/>
</dbReference>
<keyword evidence="2 6" id="KW-0031">Aminopeptidase</keyword>
<keyword evidence="5 6" id="KW-0378">Hydrolase</keyword>
<dbReference type="GO" id="GO:0004239">
    <property type="term" value="F:initiator methionyl aminopeptidase activity"/>
    <property type="evidence" value="ECO:0007669"/>
    <property type="project" value="UniProtKB-UniRule"/>
</dbReference>
<gene>
    <name evidence="6" type="primary">map</name>
    <name evidence="9" type="ordered locus">Calni_1486</name>
</gene>
<evidence type="ECO:0000313" key="9">
    <source>
        <dbReference type="EMBL" id="ADR19394.1"/>
    </source>
</evidence>
<dbReference type="STRING" id="768670.Calni_1486"/>
<feature type="binding site" evidence="6">
    <location>
        <position position="232"/>
    </location>
    <ligand>
        <name>a divalent metal cation</name>
        <dbReference type="ChEBI" id="CHEBI:60240"/>
        <label>1</label>
    </ligand>
</feature>
<dbReference type="PANTHER" id="PTHR43330:SF27">
    <property type="entry name" value="METHIONINE AMINOPEPTIDASE"/>
    <property type="match status" value="1"/>
</dbReference>
<protein>
    <recommendedName>
        <fullName evidence="6 7">Methionine aminopeptidase</fullName>
        <shortName evidence="6">MAP</shortName>
        <shortName evidence="6">MetAP</shortName>
        <ecNumber evidence="6 7">3.4.11.18</ecNumber>
    </recommendedName>
    <alternativeName>
        <fullName evidence="6">Peptidase M</fullName>
    </alternativeName>
</protein>
<dbReference type="InterPro" id="IPR002467">
    <property type="entry name" value="Pept_M24A_MAP1"/>
</dbReference>
<dbReference type="AlphaFoldDB" id="E4TEN7"/>
<keyword evidence="3 6" id="KW-0645">Protease</keyword>
<evidence type="ECO:0000259" key="8">
    <source>
        <dbReference type="Pfam" id="PF00557"/>
    </source>
</evidence>
<evidence type="ECO:0000256" key="4">
    <source>
        <dbReference type="ARBA" id="ARBA00022723"/>
    </source>
</evidence>
<dbReference type="EC" id="3.4.11.18" evidence="6 7"/>
<dbReference type="HOGENOM" id="CLU_015857_0_1_0"/>
<evidence type="ECO:0000256" key="3">
    <source>
        <dbReference type="ARBA" id="ARBA00022670"/>
    </source>
</evidence>
<comment type="catalytic activity">
    <reaction evidence="6 7">
        <text>Release of N-terminal amino acids, preferentially methionine, from peptides and arylamides.</text>
        <dbReference type="EC" id="3.4.11.18"/>
    </reaction>
</comment>
<keyword evidence="4 6" id="KW-0479">Metal-binding</keyword>
<proteinExistence type="inferred from homology"/>
<dbReference type="CDD" id="cd01086">
    <property type="entry name" value="MetAP1"/>
    <property type="match status" value="1"/>
</dbReference>
<reference evidence="9 10" key="1">
    <citation type="journal article" date="2011" name="Stand. Genomic Sci.">
        <title>Complete genome sequence of Calditerrivibrio nitroreducens type strain (Yu37-1).</title>
        <authorList>
            <person name="Pitluck S."/>
            <person name="Sikorski J."/>
            <person name="Zeytun A."/>
            <person name="Lapidus A."/>
            <person name="Nolan M."/>
            <person name="Lucas S."/>
            <person name="Hammon N."/>
            <person name="Deshpande S."/>
            <person name="Cheng J.F."/>
            <person name="Tapia R."/>
            <person name="Han C."/>
            <person name="Goodwin L."/>
            <person name="Liolios K."/>
            <person name="Pagani I."/>
            <person name="Ivanova N."/>
            <person name="Mavromatis K."/>
            <person name="Pati A."/>
            <person name="Chen A."/>
            <person name="Palaniappan K."/>
            <person name="Hauser L."/>
            <person name="Chang Y.J."/>
            <person name="Jeffries C.D."/>
            <person name="Detter J.C."/>
            <person name="Brambilla E."/>
            <person name="Djao O.D."/>
            <person name="Rohde M."/>
            <person name="Spring S."/>
            <person name="Goker M."/>
            <person name="Woyke T."/>
            <person name="Bristow J."/>
            <person name="Eisen J.A."/>
            <person name="Markowitz V."/>
            <person name="Hugenholtz P."/>
            <person name="Kyrpides N.C."/>
            <person name="Klenk H.P."/>
            <person name="Land M."/>
        </authorList>
    </citation>
    <scope>NUCLEOTIDE SEQUENCE [LARGE SCALE GENOMIC DNA]</scope>
    <source>
        <strain evidence="10">DSM 19672 / NBRC 101217 / Yu37-1</strain>
    </source>
</reference>
<dbReference type="Gene3D" id="3.90.230.10">
    <property type="entry name" value="Creatinase/methionine aminopeptidase superfamily"/>
    <property type="match status" value="1"/>
</dbReference>
<feature type="binding site" evidence="6">
    <location>
        <position position="201"/>
    </location>
    <ligand>
        <name>a divalent metal cation</name>
        <dbReference type="ChEBI" id="CHEBI:60240"/>
        <label>2</label>
        <note>catalytic</note>
    </ligand>
</feature>
<evidence type="ECO:0000256" key="1">
    <source>
        <dbReference type="ARBA" id="ARBA00002521"/>
    </source>
</evidence>
<comment type="similarity">
    <text evidence="6">Belongs to the peptidase M24A family. Methionine aminopeptidase type 1 subfamily.</text>
</comment>
<dbReference type="GO" id="GO:0006508">
    <property type="term" value="P:proteolysis"/>
    <property type="evidence" value="ECO:0007669"/>
    <property type="project" value="UniProtKB-KW"/>
</dbReference>
<dbReference type="InterPro" id="IPR001714">
    <property type="entry name" value="Pept_M24_MAP"/>
</dbReference>
<dbReference type="InterPro" id="IPR000994">
    <property type="entry name" value="Pept_M24"/>
</dbReference>
<feature type="binding site" evidence="6">
    <location>
        <position position="77"/>
    </location>
    <ligand>
        <name>substrate</name>
    </ligand>
</feature>
<feature type="domain" description="Peptidase M24" evidence="8">
    <location>
        <begin position="11"/>
        <end position="239"/>
    </location>
</feature>
<keyword evidence="10" id="KW-1185">Reference proteome</keyword>
<accession>E4TEN7</accession>
<dbReference type="PRINTS" id="PR00599">
    <property type="entry name" value="MAPEPTIDASE"/>
</dbReference>
<comment type="subunit">
    <text evidence="6">Monomer.</text>
</comment>
<feature type="binding site" evidence="6">
    <location>
        <position position="105"/>
    </location>
    <ligand>
        <name>a divalent metal cation</name>
        <dbReference type="ChEBI" id="CHEBI:60240"/>
        <label>1</label>
    </ligand>
</feature>
<dbReference type="PROSITE" id="PS00680">
    <property type="entry name" value="MAP_1"/>
    <property type="match status" value="1"/>
</dbReference>
<dbReference type="OrthoDB" id="9802055at2"/>
<comment type="function">
    <text evidence="1 6">Removes the N-terminal methionine from nascent proteins. The N-terminal methionine is often cleaved when the second residue in the primary sequence is small and uncharged (Met-Ala-, Cys, Gly, Pro, Ser, Thr, or Val). Requires deformylation of the N(alpha)-formylated initiator methionine before it can be hydrolyzed.</text>
</comment>
<dbReference type="GO" id="GO:0070006">
    <property type="term" value="F:metalloaminopeptidase activity"/>
    <property type="evidence" value="ECO:0007669"/>
    <property type="project" value="UniProtKB-UniRule"/>
</dbReference>
<evidence type="ECO:0000256" key="7">
    <source>
        <dbReference type="RuleBase" id="RU003653"/>
    </source>
</evidence>
<dbReference type="InterPro" id="IPR036005">
    <property type="entry name" value="Creatinase/aminopeptidase-like"/>
</dbReference>
<evidence type="ECO:0000313" key="10">
    <source>
        <dbReference type="Proteomes" id="UP000007039"/>
    </source>
</evidence>
<feature type="binding site" evidence="6">
    <location>
        <position position="94"/>
    </location>
    <ligand>
        <name>a divalent metal cation</name>
        <dbReference type="ChEBI" id="CHEBI:60240"/>
        <label>1</label>
    </ligand>
</feature>
<dbReference type="EMBL" id="CP002347">
    <property type="protein sequence ID" value="ADR19394.1"/>
    <property type="molecule type" value="Genomic_DNA"/>
</dbReference>
<feature type="binding site" evidence="6">
    <location>
        <position position="175"/>
    </location>
    <ligand>
        <name>substrate</name>
    </ligand>
</feature>
<dbReference type="eggNOG" id="COG0024">
    <property type="taxonomic scope" value="Bacteria"/>
</dbReference>
<feature type="binding site" evidence="6">
    <location>
        <position position="232"/>
    </location>
    <ligand>
        <name>a divalent metal cation</name>
        <dbReference type="ChEBI" id="CHEBI:60240"/>
        <label>2</label>
        <note>catalytic</note>
    </ligand>
</feature>
<comment type="cofactor">
    <cofactor evidence="6">
        <name>Co(2+)</name>
        <dbReference type="ChEBI" id="CHEBI:48828"/>
    </cofactor>
    <cofactor evidence="6">
        <name>Zn(2+)</name>
        <dbReference type="ChEBI" id="CHEBI:29105"/>
    </cofactor>
    <cofactor evidence="6">
        <name>Mn(2+)</name>
        <dbReference type="ChEBI" id="CHEBI:29035"/>
    </cofactor>
    <cofactor evidence="6">
        <name>Fe(2+)</name>
        <dbReference type="ChEBI" id="CHEBI:29033"/>
    </cofactor>
    <text evidence="6">Binds 2 divalent metal cations per subunit. Has a high-affinity and a low affinity metal-binding site. The true nature of the physiological cofactor is under debate. The enzyme is active with cobalt, zinc, manganese or divalent iron ions. Most likely, methionine aminopeptidases function as mononuclear Fe(2+)-metalloproteases under physiological conditions, and the catalytically relevant metal-binding site has been assigned to the histidine-containing high-affinity site.</text>
</comment>
<dbReference type="NCBIfam" id="TIGR00500">
    <property type="entry name" value="met_pdase_I"/>
    <property type="match status" value="1"/>
</dbReference>
<feature type="binding site" evidence="6">
    <location>
        <position position="168"/>
    </location>
    <ligand>
        <name>a divalent metal cation</name>
        <dbReference type="ChEBI" id="CHEBI:60240"/>
        <label>2</label>
        <note>catalytic</note>
    </ligand>
</feature>